<comment type="caution">
    <text evidence="1">The sequence shown here is derived from an EMBL/GenBank/DDBJ whole genome shotgun (WGS) entry which is preliminary data.</text>
</comment>
<dbReference type="EMBL" id="MLJW01000008">
    <property type="protein sequence ID" value="OIR16018.1"/>
    <property type="molecule type" value="Genomic_DNA"/>
</dbReference>
<reference evidence="1" key="1">
    <citation type="submission" date="2016-10" db="EMBL/GenBank/DDBJ databases">
        <title>Sequence of Gallionella enrichment culture.</title>
        <authorList>
            <person name="Poehlein A."/>
            <person name="Muehling M."/>
            <person name="Daniel R."/>
        </authorList>
    </citation>
    <scope>NUCLEOTIDE SEQUENCE</scope>
</reference>
<sequence length="540" mass="60587">MIEKLLENWLDSASERSYQAVFVQMLAAEGYTVLHSTRHCLLEFGKDILAVSPDGVGCAFQLKGDPRGRMTIGHFRSEIQGQLLQLTSQTPSYPGFPTGVHRSYLVSNGQFDEEVQIAVAQMNSGYIPSKIELWPRGKLLELCNRHGASLWPSELRDNRALLELYLAPPHAQLPAATLTDVLESVLHLGEADTPLSRNELERATTSAAWLTGISTSVFAEADNHQAVIHAWCYCCAALISAETRYSSVEVKTLRATLALAEASLLDALTALWNEVRQKDKLVQGDPLTDSLVYGWRISNLYGMLTSLAIANEGSELLNAESSEALVSWLKSSRYQPLLWGEAAVANLAPWLVWLRKADATARVDREIEGIAQMIIHGNQAESLLALANPYYEYEDVLRHYLRHPQVRRANNLERETIAGSSFTAELLLHLVVRTNVKTSCRALWPDFSKLVHRRFVMEHPWHFGLRRAPGGVEESRVYPLTYSWQQLKTDALTGDGTFTIPDYFASKPWFLAMWWQVAPNRLDRDSLRTFVDALIPGWGT</sequence>
<accession>A0A1J5T566</accession>
<organism evidence="1">
    <name type="scientific">mine drainage metagenome</name>
    <dbReference type="NCBI Taxonomy" id="410659"/>
    <lineage>
        <taxon>unclassified sequences</taxon>
        <taxon>metagenomes</taxon>
        <taxon>ecological metagenomes</taxon>
    </lineage>
</organism>
<gene>
    <name evidence="1" type="ORF">GALL_35220</name>
</gene>
<evidence type="ECO:0000313" key="1">
    <source>
        <dbReference type="EMBL" id="OIR16018.1"/>
    </source>
</evidence>
<proteinExistence type="predicted"/>
<protein>
    <submittedName>
        <fullName evidence="1">Uncharacterized protein</fullName>
    </submittedName>
</protein>
<dbReference type="AlphaFoldDB" id="A0A1J5T566"/>
<name>A0A1J5T566_9ZZZZ</name>